<dbReference type="PANTHER" id="PTHR10746">
    <property type="entry name" value="50S RIBOSOMAL PROTEIN L4"/>
    <property type="match status" value="1"/>
</dbReference>
<dbReference type="PANTHER" id="PTHR10746:SF6">
    <property type="entry name" value="LARGE RIBOSOMAL SUBUNIT PROTEIN UL4M"/>
    <property type="match status" value="1"/>
</dbReference>
<evidence type="ECO:0000313" key="6">
    <source>
        <dbReference type="EMBL" id="KAH7318132.1"/>
    </source>
</evidence>
<comment type="caution">
    <text evidence="6">The sequence shown here is derived from an EMBL/GenBank/DDBJ whole genome shotgun (WGS) entry which is preliminary data.</text>
</comment>
<dbReference type="InterPro" id="IPR023574">
    <property type="entry name" value="Ribosomal_uL4_dom_sf"/>
</dbReference>
<gene>
    <name evidence="6" type="ORF">B0I35DRAFT_373963</name>
</gene>
<dbReference type="EMBL" id="JAGPNK010000007">
    <property type="protein sequence ID" value="KAH7318132.1"/>
    <property type="molecule type" value="Genomic_DNA"/>
</dbReference>
<dbReference type="InterPro" id="IPR013005">
    <property type="entry name" value="Ribosomal_uL4-like"/>
</dbReference>
<comment type="similarity">
    <text evidence="1">Belongs to the universal ribosomal protein uL4 family.</text>
</comment>
<evidence type="ECO:0000256" key="3">
    <source>
        <dbReference type="ARBA" id="ARBA00023274"/>
    </source>
</evidence>
<dbReference type="GO" id="GO:0003735">
    <property type="term" value="F:structural constituent of ribosome"/>
    <property type="evidence" value="ECO:0007669"/>
    <property type="project" value="InterPro"/>
</dbReference>
<dbReference type="SUPFAM" id="SSF52166">
    <property type="entry name" value="Ribosomal protein L4"/>
    <property type="match status" value="1"/>
</dbReference>
<proteinExistence type="inferred from homology"/>
<dbReference type="InterPro" id="IPR002136">
    <property type="entry name" value="Ribosomal_uL4"/>
</dbReference>
<dbReference type="GO" id="GO:1990904">
    <property type="term" value="C:ribonucleoprotein complex"/>
    <property type="evidence" value="ECO:0007669"/>
    <property type="project" value="UniProtKB-KW"/>
</dbReference>
<name>A0A8K0WS51_9HYPO</name>
<dbReference type="AlphaFoldDB" id="A0A8K0WS51"/>
<dbReference type="Pfam" id="PF00573">
    <property type="entry name" value="Ribosomal_L4"/>
    <property type="match status" value="1"/>
</dbReference>
<keyword evidence="2 6" id="KW-0689">Ribosomal protein</keyword>
<reference evidence="6" key="1">
    <citation type="journal article" date="2021" name="Nat. Commun.">
        <title>Genetic determinants of endophytism in the Arabidopsis root mycobiome.</title>
        <authorList>
            <person name="Mesny F."/>
            <person name="Miyauchi S."/>
            <person name="Thiergart T."/>
            <person name="Pickel B."/>
            <person name="Atanasova L."/>
            <person name="Karlsson M."/>
            <person name="Huettel B."/>
            <person name="Barry K.W."/>
            <person name="Haridas S."/>
            <person name="Chen C."/>
            <person name="Bauer D."/>
            <person name="Andreopoulos W."/>
            <person name="Pangilinan J."/>
            <person name="LaButti K."/>
            <person name="Riley R."/>
            <person name="Lipzen A."/>
            <person name="Clum A."/>
            <person name="Drula E."/>
            <person name="Henrissat B."/>
            <person name="Kohler A."/>
            <person name="Grigoriev I.V."/>
            <person name="Martin F.M."/>
            <person name="Hacquard S."/>
        </authorList>
    </citation>
    <scope>NUCLEOTIDE SEQUENCE</scope>
    <source>
        <strain evidence="6">MPI-CAGE-CH-0235</strain>
    </source>
</reference>
<evidence type="ECO:0000256" key="2">
    <source>
        <dbReference type="ARBA" id="ARBA00022980"/>
    </source>
</evidence>
<feature type="region of interest" description="Disordered" evidence="5">
    <location>
        <begin position="114"/>
        <end position="154"/>
    </location>
</feature>
<sequence>MASKRAGCLAEAMGALSLSAKPTINTPFIRSMATVAPVADITRSASNPKAIIESWHPTSKVPLSIHSFPSLEPTALEHWSVQHLYLPLRRDLLHAAVVYEGDNTRQGTAHVKNRYEMGGSKRKLRPQKGSGRSRLGNRQSPMLRGGGKAFGPRPRDFGTSLNRKVYDKAWRTALSYRYRRGELIVCEDGMELLMPKDFRIIPEKYLKDGLREAYLSKYMTGVLRSLGLGRTDGRTLFVTGDRREYLWSAMEQLPQEGRAMDMDDVDVKDLLHMGKVVVERSVLRELIKRHQSDLVSKVVIHGFRDKGPALGTEVLRA</sequence>
<dbReference type="GO" id="GO:0006412">
    <property type="term" value="P:translation"/>
    <property type="evidence" value="ECO:0007669"/>
    <property type="project" value="InterPro"/>
</dbReference>
<dbReference type="Gene3D" id="3.40.1370.10">
    <property type="match status" value="1"/>
</dbReference>
<dbReference type="Proteomes" id="UP000813444">
    <property type="component" value="Unassembled WGS sequence"/>
</dbReference>
<keyword evidence="7" id="KW-1185">Reference proteome</keyword>
<evidence type="ECO:0000256" key="1">
    <source>
        <dbReference type="ARBA" id="ARBA00010528"/>
    </source>
</evidence>
<dbReference type="GO" id="GO:0005840">
    <property type="term" value="C:ribosome"/>
    <property type="evidence" value="ECO:0007669"/>
    <property type="project" value="UniProtKB-KW"/>
</dbReference>
<keyword evidence="3" id="KW-0687">Ribonucleoprotein</keyword>
<dbReference type="OrthoDB" id="275876at2759"/>
<evidence type="ECO:0000256" key="5">
    <source>
        <dbReference type="SAM" id="MobiDB-lite"/>
    </source>
</evidence>
<accession>A0A8K0WS51</accession>
<protein>
    <recommendedName>
        <fullName evidence="4">Large ribosomal subunit protein uL4m</fullName>
    </recommendedName>
</protein>
<evidence type="ECO:0000313" key="7">
    <source>
        <dbReference type="Proteomes" id="UP000813444"/>
    </source>
</evidence>
<evidence type="ECO:0000256" key="4">
    <source>
        <dbReference type="ARBA" id="ARBA00040565"/>
    </source>
</evidence>
<organism evidence="6 7">
    <name type="scientific">Stachybotrys elegans</name>
    <dbReference type="NCBI Taxonomy" id="80388"/>
    <lineage>
        <taxon>Eukaryota</taxon>
        <taxon>Fungi</taxon>
        <taxon>Dikarya</taxon>
        <taxon>Ascomycota</taxon>
        <taxon>Pezizomycotina</taxon>
        <taxon>Sordariomycetes</taxon>
        <taxon>Hypocreomycetidae</taxon>
        <taxon>Hypocreales</taxon>
        <taxon>Stachybotryaceae</taxon>
        <taxon>Stachybotrys</taxon>
    </lineage>
</organism>